<keyword evidence="2" id="KW-1185">Reference proteome</keyword>
<sequence>MTSAPFHYENTSISKEKGKTALFQNRAVLVCIGFSRRAPKGEDRSFRLKTLAAAPLNASISKEKGKTAFLKRAVLVCIGFSRCAPKGENHSFRLKTLAAAPLNASISKVKRENRPS</sequence>
<dbReference type="Proteomes" id="UP001139150">
    <property type="component" value="Unassembled WGS sequence"/>
</dbReference>
<dbReference type="EMBL" id="JAKRYL010000021">
    <property type="protein sequence ID" value="MCL7748899.1"/>
    <property type="molecule type" value="Genomic_DNA"/>
</dbReference>
<comment type="caution">
    <text evidence="1">The sequence shown here is derived from an EMBL/GenBank/DDBJ whole genome shotgun (WGS) entry which is preliminary data.</text>
</comment>
<accession>A0A9X2I8J2</accession>
<reference evidence="1" key="1">
    <citation type="submission" date="2022-02" db="EMBL/GenBank/DDBJ databases">
        <title>Halalkalibacter sp. nov. isolated from Lonar Lake, India.</title>
        <authorList>
            <person name="Joshi A."/>
            <person name="Thite S."/>
            <person name="Lodha T."/>
        </authorList>
    </citation>
    <scope>NUCLEOTIDE SEQUENCE</scope>
    <source>
        <strain evidence="1">MEB205</strain>
    </source>
</reference>
<gene>
    <name evidence="1" type="ORF">MF646_17415</name>
</gene>
<protein>
    <submittedName>
        <fullName evidence="1">Uncharacterized protein</fullName>
    </submittedName>
</protein>
<name>A0A9X2I8J2_9BACI</name>
<proteinExistence type="predicted"/>
<organism evidence="1 2">
    <name type="scientific">Halalkalibacter alkaliphilus</name>
    <dbReference type="NCBI Taxonomy" id="2917993"/>
    <lineage>
        <taxon>Bacteria</taxon>
        <taxon>Bacillati</taxon>
        <taxon>Bacillota</taxon>
        <taxon>Bacilli</taxon>
        <taxon>Bacillales</taxon>
        <taxon>Bacillaceae</taxon>
        <taxon>Halalkalibacter</taxon>
    </lineage>
</organism>
<evidence type="ECO:0000313" key="1">
    <source>
        <dbReference type="EMBL" id="MCL7748899.1"/>
    </source>
</evidence>
<evidence type="ECO:0000313" key="2">
    <source>
        <dbReference type="Proteomes" id="UP001139150"/>
    </source>
</evidence>
<dbReference type="AlphaFoldDB" id="A0A9X2I8J2"/>